<proteinExistence type="predicted"/>
<evidence type="ECO:0000313" key="7">
    <source>
        <dbReference type="Proteomes" id="UP000593910"/>
    </source>
</evidence>
<dbReference type="EMBL" id="CP041165">
    <property type="protein sequence ID" value="QOP41343.1"/>
    <property type="molecule type" value="Genomic_DNA"/>
</dbReference>
<name>A0A7M1AV79_9BACT</name>
<dbReference type="PROSITE" id="PS50005">
    <property type="entry name" value="TPR"/>
    <property type="match status" value="1"/>
</dbReference>
<dbReference type="KEGG" id="smax:FJR03_06145"/>
<keyword evidence="4" id="KW-1133">Transmembrane helix</keyword>
<keyword evidence="4" id="KW-0812">Transmembrane</keyword>
<dbReference type="PANTHER" id="PTHR44858:SF1">
    <property type="entry name" value="UDP-N-ACETYLGLUCOSAMINE--PEPTIDE N-ACETYLGLUCOSAMINYLTRANSFERASE SPINDLY-RELATED"/>
    <property type="match status" value="1"/>
</dbReference>
<dbReference type="Gene3D" id="1.25.40.10">
    <property type="entry name" value="Tetratricopeptide repeat domain"/>
    <property type="match status" value="1"/>
</dbReference>
<keyword evidence="7" id="KW-1185">Reference proteome</keyword>
<dbReference type="Proteomes" id="UP000593910">
    <property type="component" value="Chromosome"/>
</dbReference>
<dbReference type="InterPro" id="IPR050498">
    <property type="entry name" value="Ycf3"/>
</dbReference>
<dbReference type="PANTHER" id="PTHR44858">
    <property type="entry name" value="TETRATRICOPEPTIDE REPEAT PROTEIN 6"/>
    <property type="match status" value="1"/>
</dbReference>
<dbReference type="AlphaFoldDB" id="A0A7M1AV79"/>
<keyword evidence="1" id="KW-0677">Repeat</keyword>
<accession>A0A7M1AV79</accession>
<sequence>MLKNILISSLLFLFSISVFAATANETKVPEKIEQLDKPLYTPFVENYILNEIKTLREENRKLGVEMHETLTEKELSVSNKAIDYATSTINNMFYIIAAATSILVFLGWNSFRDINERIRITVDERISKVIDENEKRMQLLEHDLERRSRQVLSNQEEIAKTNTIHSLWMRAGLEQTPYGKIEIYDQILKIRPQDPEAISYKADAALDLGEANWALSLSNQSINIDPEYPNAYYQRACAYSVLKFSDNAIDDLEKALELNENYTDEILSEKEFIDLHENERFQKLLSRYQTKNT</sequence>
<dbReference type="NCBIfam" id="NF047558">
    <property type="entry name" value="TPR_END_plus"/>
    <property type="match status" value="1"/>
</dbReference>
<evidence type="ECO:0000256" key="5">
    <source>
        <dbReference type="SAM" id="SignalP"/>
    </source>
</evidence>
<gene>
    <name evidence="6" type="ORF">FJR03_06145</name>
</gene>
<organism evidence="6 7">
    <name type="scientific">Sulfurimonas marina</name>
    <dbReference type="NCBI Taxonomy" id="2590551"/>
    <lineage>
        <taxon>Bacteria</taxon>
        <taxon>Pseudomonadati</taxon>
        <taxon>Campylobacterota</taxon>
        <taxon>Epsilonproteobacteria</taxon>
        <taxon>Campylobacterales</taxon>
        <taxon>Sulfurimonadaceae</taxon>
        <taxon>Sulfurimonas</taxon>
    </lineage>
</organism>
<feature type="transmembrane region" description="Helical" evidence="4">
    <location>
        <begin position="92"/>
        <end position="111"/>
    </location>
</feature>
<evidence type="ECO:0000313" key="6">
    <source>
        <dbReference type="EMBL" id="QOP41343.1"/>
    </source>
</evidence>
<evidence type="ECO:0000256" key="4">
    <source>
        <dbReference type="SAM" id="Phobius"/>
    </source>
</evidence>
<keyword evidence="5" id="KW-0732">Signal</keyword>
<reference evidence="6 7" key="1">
    <citation type="submission" date="2019-06" db="EMBL/GenBank/DDBJ databases">
        <title>Sulfurimonas gotlandica sp. nov., a chemoautotrophic and psychrotolerant epsilonproteobacterium isolated from a pelagic redoxcline, and an emended description of the genus Sulfurimonas.</title>
        <authorList>
            <person name="Wang S."/>
            <person name="Jiang L."/>
            <person name="Shao Z."/>
        </authorList>
    </citation>
    <scope>NUCLEOTIDE SEQUENCE [LARGE SCALE GENOMIC DNA]</scope>
    <source>
        <strain evidence="6 7">B2</strain>
    </source>
</reference>
<feature type="signal peptide" evidence="5">
    <location>
        <begin position="1"/>
        <end position="20"/>
    </location>
</feature>
<feature type="repeat" description="TPR" evidence="3">
    <location>
        <begin position="229"/>
        <end position="262"/>
    </location>
</feature>
<keyword evidence="2 3" id="KW-0802">TPR repeat</keyword>
<evidence type="ECO:0000256" key="2">
    <source>
        <dbReference type="ARBA" id="ARBA00022803"/>
    </source>
</evidence>
<dbReference type="SUPFAM" id="SSF48452">
    <property type="entry name" value="TPR-like"/>
    <property type="match status" value="1"/>
</dbReference>
<feature type="chain" id="PRO_5032758100" evidence="5">
    <location>
        <begin position="21"/>
        <end position="293"/>
    </location>
</feature>
<evidence type="ECO:0000256" key="1">
    <source>
        <dbReference type="ARBA" id="ARBA00022737"/>
    </source>
</evidence>
<dbReference type="InterPro" id="IPR011990">
    <property type="entry name" value="TPR-like_helical_dom_sf"/>
</dbReference>
<keyword evidence="4" id="KW-0472">Membrane</keyword>
<dbReference type="SMART" id="SM00028">
    <property type="entry name" value="TPR"/>
    <property type="match status" value="2"/>
</dbReference>
<dbReference type="InterPro" id="IPR019734">
    <property type="entry name" value="TPR_rpt"/>
</dbReference>
<protein>
    <submittedName>
        <fullName evidence="6">Tetratricopeptide repeat protein</fullName>
    </submittedName>
</protein>
<evidence type="ECO:0000256" key="3">
    <source>
        <dbReference type="PROSITE-ProRule" id="PRU00339"/>
    </source>
</evidence>